<comment type="caution">
    <text evidence="2">The sequence shown here is derived from an EMBL/GenBank/DDBJ whole genome shotgun (WGS) entry which is preliminary data.</text>
</comment>
<dbReference type="Pfam" id="PF00078">
    <property type="entry name" value="RVT_1"/>
    <property type="match status" value="1"/>
</dbReference>
<dbReference type="PROSITE" id="PS50878">
    <property type="entry name" value="RT_POL"/>
    <property type="match status" value="1"/>
</dbReference>
<feature type="non-terminal residue" evidence="2">
    <location>
        <position position="1540"/>
    </location>
</feature>
<dbReference type="InterPro" id="IPR000477">
    <property type="entry name" value="RT_dom"/>
</dbReference>
<name>A0A2K3PM58_TRIPR</name>
<dbReference type="Proteomes" id="UP000236291">
    <property type="component" value="Unassembled WGS sequence"/>
</dbReference>
<dbReference type="PANTHER" id="PTHR33116:SF86">
    <property type="entry name" value="REVERSE TRANSCRIPTASE DOMAIN-CONTAINING PROTEIN"/>
    <property type="match status" value="1"/>
</dbReference>
<dbReference type="InterPro" id="IPR026960">
    <property type="entry name" value="RVT-Znf"/>
</dbReference>
<dbReference type="EMBL" id="ASHM01008469">
    <property type="protein sequence ID" value="PNY16372.1"/>
    <property type="molecule type" value="Genomic_DNA"/>
</dbReference>
<dbReference type="SUPFAM" id="SSF56219">
    <property type="entry name" value="DNase I-like"/>
    <property type="match status" value="1"/>
</dbReference>
<dbReference type="CDD" id="cd01650">
    <property type="entry name" value="RT_nLTR_like"/>
    <property type="match status" value="1"/>
</dbReference>
<dbReference type="InterPro" id="IPR005135">
    <property type="entry name" value="Endo/exonuclease/phosphatase"/>
</dbReference>
<proteinExistence type="predicted"/>
<reference evidence="2 3" key="2">
    <citation type="journal article" date="2017" name="Front. Plant Sci.">
        <title>Gene Classification and Mining of Molecular Markers Useful in Red Clover (Trifolium pratense) Breeding.</title>
        <authorList>
            <person name="Istvanek J."/>
            <person name="Dluhosova J."/>
            <person name="Dluhos P."/>
            <person name="Patkova L."/>
            <person name="Nedelnik J."/>
            <person name="Repkova J."/>
        </authorList>
    </citation>
    <scope>NUCLEOTIDE SEQUENCE [LARGE SCALE GENOMIC DNA]</scope>
    <source>
        <strain evidence="3">cv. Tatra</strain>
        <tissue evidence="2">Young leaves</tissue>
    </source>
</reference>
<gene>
    <name evidence="2" type="ORF">L195_g013091</name>
</gene>
<evidence type="ECO:0000313" key="3">
    <source>
        <dbReference type="Proteomes" id="UP000236291"/>
    </source>
</evidence>
<dbReference type="InterPro" id="IPR043502">
    <property type="entry name" value="DNA/RNA_pol_sf"/>
</dbReference>
<sequence>MATPNLDGLSLHEEEEDGFSFEFEEEEDAQVDLRWCLIGRFLCDKAIHVNSMKVRMADLWKPVMGVTIKETKRGIFLFHFNHQIDMEEVLNGSPWIFDYNMLVLERVQLGMQIEQIPLNHVSLWVQVHNLPTGLMKERVGTTLANYIGEFMEYDKNNNTSFWREFMRIRVKIDVRLPLKKDAKVKNREGKWCTVNIKYEKLGVFCFVCGIMGHAENKCQVRFAMENDDGRRGWSADLRAEPRRRGGRVTSRWLKEEGGSGETAMGGHTAVPPNFQPEQSSGGPAYADVSWQPGLPGPMKILSWNCRGLSTPSAIPNLRNVAQGHQPDILFLSETLSKAQSMERVRVMLQYSSCLSVDVEGRSGGLSVMWRDTTNCRIMNYSRNFINLIVDDPVKGEWRLTCYYGYPERSRRRQAWDLLRELRDMSDLPWCIVGDFNDLLSQEDKKGTLPHPNWLCNGFRSAVSDCDLIDIQLQGYPFTWVKSRGTPHVIEERLDRAMVNSDWLALYPDVNLLNLLTSHSDHSPILIQSSPMTRNGKNYSFRFENHWLKEDDVEEVVKEGWRVGGGGEITSRISLCADKLKGWGRRKRMRFKQEIIECSEEMERLRGNHDSMYSGRYKEVEEKHAKLLVQEEAYWRQRAKMHWLREGDLNTKFFHMSASIRVRSKRIEKLVNGANIEVRTHPEICEVALNYFDQLFKANPSFQDPVLSLVTPRITQEDNERLTAPFTREELKEALFQMHPDKAPGPDGFNPAFFQHFWNLCGNDVYEAVTEWLERGYFPSSLNETNICLIPKCENPITMKDMRPISLCNVLYKMVSKMLANRLKGCLQKCVSEEQSAFVEGRSITDNALIAVEVIHALKRRTRGMKGELALKIDISKAYDRVDWGFLRGMLERLGFANKWIHWMMLCVSSVNYSVLVNFEKIGPIFPGRGLRQGDPLSPYLFILVTEGLTTLIKNSEARGDLHGVKICRGAPSVSHLLFADDCFLFCRSNLAETNNLMHILKTYEAASGQEINMTKSEVFFSRNMSRAAQEDLSNILGVRHVLGTGKYLGLPSMIGRKKKDAFAYVKDRIWKRINSWRGRALSKAGKEVMIKSVLQAIPTYVMSIYLLPDTTINEIERMINSFWWGGGANNKGIKWLAWDRMAFPKAVGGLGFRDLHKFNLAMVAKQGWNIMTNPHTLVAQIYKARYFPKSTLFDAHLGHNPSYAWRSIWKSRCVLMNGCRWTIGDGTKIRVMSDPWLKEKDGIWVNSPQVQGAFSITVNNLMIPNMKLWDKEKVENLFSPVAAKHILDTPLFDEIKEDKLIWNDSTYGQYSVKSGYNSLIDIAGKEKDLKYKDEWNCLWQIHAPPKAKHLLWRICSGCLPTRSRLQARCVNCPLVCPLCDHYNEDDWHILVTCKDSKFARQVLGIDKVISDRETQCSTIKELILQVCREEDRDTAGLLAVLLWVLWNNRNNCVWNGIRDEGRCLGFKARQIWDEWKAVQQHQQGSSRQAQQVQQVQWQKPSYGWFKCNVDAGFHRDINKTSAGWVLRDHMGQVVLAGTLW</sequence>
<dbReference type="Pfam" id="PF14111">
    <property type="entry name" value="DUF4283"/>
    <property type="match status" value="1"/>
</dbReference>
<dbReference type="InterPro" id="IPR025836">
    <property type="entry name" value="Zn_knuckle_CX2CX4HX4C"/>
</dbReference>
<dbReference type="STRING" id="57577.A0A2K3PM58"/>
<dbReference type="GO" id="GO:0003824">
    <property type="term" value="F:catalytic activity"/>
    <property type="evidence" value="ECO:0007669"/>
    <property type="project" value="InterPro"/>
</dbReference>
<dbReference type="PANTHER" id="PTHR33116">
    <property type="entry name" value="REVERSE TRANSCRIPTASE ZINC-BINDING DOMAIN-CONTAINING PROTEIN-RELATED-RELATED"/>
    <property type="match status" value="1"/>
</dbReference>
<evidence type="ECO:0000313" key="2">
    <source>
        <dbReference type="EMBL" id="PNY16372.1"/>
    </source>
</evidence>
<protein>
    <submittedName>
        <fullName evidence="2">Ribonuclease H</fullName>
    </submittedName>
</protein>
<evidence type="ECO:0000259" key="1">
    <source>
        <dbReference type="PROSITE" id="PS50878"/>
    </source>
</evidence>
<dbReference type="Gene3D" id="3.60.10.10">
    <property type="entry name" value="Endonuclease/exonuclease/phosphatase"/>
    <property type="match status" value="1"/>
</dbReference>
<dbReference type="SUPFAM" id="SSF56672">
    <property type="entry name" value="DNA/RNA polymerases"/>
    <property type="match status" value="1"/>
</dbReference>
<dbReference type="Pfam" id="PF13966">
    <property type="entry name" value="zf-RVT"/>
    <property type="match status" value="1"/>
</dbReference>
<accession>A0A2K3PM58</accession>
<feature type="domain" description="Reverse transcriptase" evidence="1">
    <location>
        <begin position="770"/>
        <end position="1040"/>
    </location>
</feature>
<reference evidence="2 3" key="1">
    <citation type="journal article" date="2014" name="Am. J. Bot.">
        <title>Genome assembly and annotation for red clover (Trifolium pratense; Fabaceae).</title>
        <authorList>
            <person name="Istvanek J."/>
            <person name="Jaros M."/>
            <person name="Krenek A."/>
            <person name="Repkova J."/>
        </authorList>
    </citation>
    <scope>NUCLEOTIDE SEQUENCE [LARGE SCALE GENOMIC DNA]</scope>
    <source>
        <strain evidence="3">cv. Tatra</strain>
        <tissue evidence="2">Young leaves</tissue>
    </source>
</reference>
<dbReference type="Pfam" id="PF14392">
    <property type="entry name" value="zf-CCHC_4"/>
    <property type="match status" value="1"/>
</dbReference>
<organism evidence="2 3">
    <name type="scientific">Trifolium pratense</name>
    <name type="common">Red clover</name>
    <dbReference type="NCBI Taxonomy" id="57577"/>
    <lineage>
        <taxon>Eukaryota</taxon>
        <taxon>Viridiplantae</taxon>
        <taxon>Streptophyta</taxon>
        <taxon>Embryophyta</taxon>
        <taxon>Tracheophyta</taxon>
        <taxon>Spermatophyta</taxon>
        <taxon>Magnoliopsida</taxon>
        <taxon>eudicotyledons</taxon>
        <taxon>Gunneridae</taxon>
        <taxon>Pentapetalae</taxon>
        <taxon>rosids</taxon>
        <taxon>fabids</taxon>
        <taxon>Fabales</taxon>
        <taxon>Fabaceae</taxon>
        <taxon>Papilionoideae</taxon>
        <taxon>50 kb inversion clade</taxon>
        <taxon>NPAAA clade</taxon>
        <taxon>Hologalegina</taxon>
        <taxon>IRL clade</taxon>
        <taxon>Trifolieae</taxon>
        <taxon>Trifolium</taxon>
    </lineage>
</organism>
<dbReference type="InterPro" id="IPR025558">
    <property type="entry name" value="DUF4283"/>
</dbReference>
<dbReference type="InterPro" id="IPR036691">
    <property type="entry name" value="Endo/exonu/phosph_ase_sf"/>
</dbReference>
<dbReference type="Pfam" id="PF03372">
    <property type="entry name" value="Exo_endo_phos"/>
    <property type="match status" value="1"/>
</dbReference>